<feature type="compositionally biased region" description="Polar residues" evidence="1">
    <location>
        <begin position="168"/>
        <end position="177"/>
    </location>
</feature>
<keyword evidence="3" id="KW-1185">Reference proteome</keyword>
<evidence type="ECO:0000313" key="2">
    <source>
        <dbReference type="EMBL" id="KAH6881129.1"/>
    </source>
</evidence>
<feature type="compositionally biased region" description="Low complexity" evidence="1">
    <location>
        <begin position="192"/>
        <end position="225"/>
    </location>
</feature>
<comment type="caution">
    <text evidence="2">The sequence shown here is derived from an EMBL/GenBank/DDBJ whole genome shotgun (WGS) entry which is preliminary data.</text>
</comment>
<feature type="region of interest" description="Disordered" evidence="1">
    <location>
        <begin position="149"/>
        <end position="235"/>
    </location>
</feature>
<sequence length="300" mass="32973">MVDIGHEILYAHHVTAPTTPEGQPEYHMTQVKGYAMTSDRDTFVQGATAFRYARDIAKQHRDNFIQAANARASQASVAAAQAGATEPHEDEISTPHEPHELHEPVDPAHHIALQDADGELQQHIAGTSFYDFEDDGEAPLVSHYLYTEDDSQEASQEPAASGDDPSMSFASSLTSGFSADPSRSKRSRRSLSPRSKSSGSHISKSRTRPSAARRTAESSTSATGSVQSGPSGTHWVGTYGRRGKVCFRDLKGFEVKTELKDWTEQIVDGLECFSWEDSESGQTFWATELPKETKKRSSRR</sequence>
<reference evidence="2 3" key="1">
    <citation type="journal article" date="2021" name="Nat. Commun.">
        <title>Genetic determinants of endophytism in the Arabidopsis root mycobiome.</title>
        <authorList>
            <person name="Mesny F."/>
            <person name="Miyauchi S."/>
            <person name="Thiergart T."/>
            <person name="Pickel B."/>
            <person name="Atanasova L."/>
            <person name="Karlsson M."/>
            <person name="Huettel B."/>
            <person name="Barry K.W."/>
            <person name="Haridas S."/>
            <person name="Chen C."/>
            <person name="Bauer D."/>
            <person name="Andreopoulos W."/>
            <person name="Pangilinan J."/>
            <person name="LaButti K."/>
            <person name="Riley R."/>
            <person name="Lipzen A."/>
            <person name="Clum A."/>
            <person name="Drula E."/>
            <person name="Henrissat B."/>
            <person name="Kohler A."/>
            <person name="Grigoriev I.V."/>
            <person name="Martin F.M."/>
            <person name="Hacquard S."/>
        </authorList>
    </citation>
    <scope>NUCLEOTIDE SEQUENCE [LARGE SCALE GENOMIC DNA]</scope>
    <source>
        <strain evidence="2 3">MPI-CAGE-CH-0241</strain>
    </source>
</reference>
<feature type="compositionally biased region" description="Basic and acidic residues" evidence="1">
    <location>
        <begin position="86"/>
        <end position="103"/>
    </location>
</feature>
<accession>A0A9P9ALK8</accession>
<proteinExistence type="predicted"/>
<evidence type="ECO:0000313" key="3">
    <source>
        <dbReference type="Proteomes" id="UP000777438"/>
    </source>
</evidence>
<dbReference type="AlphaFoldDB" id="A0A9P9ALK8"/>
<dbReference type="EMBL" id="JAGPYM010000024">
    <property type="protein sequence ID" value="KAH6881129.1"/>
    <property type="molecule type" value="Genomic_DNA"/>
</dbReference>
<gene>
    <name evidence="2" type="ORF">B0T10DRAFT_140987</name>
</gene>
<organism evidence="2 3">
    <name type="scientific">Thelonectria olida</name>
    <dbReference type="NCBI Taxonomy" id="1576542"/>
    <lineage>
        <taxon>Eukaryota</taxon>
        <taxon>Fungi</taxon>
        <taxon>Dikarya</taxon>
        <taxon>Ascomycota</taxon>
        <taxon>Pezizomycotina</taxon>
        <taxon>Sordariomycetes</taxon>
        <taxon>Hypocreomycetidae</taxon>
        <taxon>Hypocreales</taxon>
        <taxon>Nectriaceae</taxon>
        <taxon>Thelonectria</taxon>
    </lineage>
</organism>
<protein>
    <submittedName>
        <fullName evidence="2">Uncharacterized protein</fullName>
    </submittedName>
</protein>
<dbReference type="Proteomes" id="UP000777438">
    <property type="component" value="Unassembled WGS sequence"/>
</dbReference>
<name>A0A9P9ALK8_9HYPO</name>
<feature type="region of interest" description="Disordered" evidence="1">
    <location>
        <begin position="77"/>
        <end position="103"/>
    </location>
</feature>
<evidence type="ECO:0000256" key="1">
    <source>
        <dbReference type="SAM" id="MobiDB-lite"/>
    </source>
</evidence>
<dbReference type="OrthoDB" id="5103143at2759"/>